<feature type="compositionally biased region" description="Polar residues" evidence="1">
    <location>
        <begin position="65"/>
        <end position="74"/>
    </location>
</feature>
<feature type="region of interest" description="Disordered" evidence="1">
    <location>
        <begin position="58"/>
        <end position="93"/>
    </location>
</feature>
<accession>A0AAV7PBP2</accession>
<protein>
    <submittedName>
        <fullName evidence="2">Uncharacterized protein</fullName>
    </submittedName>
</protein>
<reference evidence="2" key="1">
    <citation type="journal article" date="2022" name="bioRxiv">
        <title>Sequencing and chromosome-scale assembly of the giantPleurodeles waltlgenome.</title>
        <authorList>
            <person name="Brown T."/>
            <person name="Elewa A."/>
            <person name="Iarovenko S."/>
            <person name="Subramanian E."/>
            <person name="Araus A.J."/>
            <person name="Petzold A."/>
            <person name="Susuki M."/>
            <person name="Suzuki K.-i.T."/>
            <person name="Hayashi T."/>
            <person name="Toyoda A."/>
            <person name="Oliveira C."/>
            <person name="Osipova E."/>
            <person name="Leigh N.D."/>
            <person name="Simon A."/>
            <person name="Yun M.H."/>
        </authorList>
    </citation>
    <scope>NUCLEOTIDE SEQUENCE</scope>
    <source>
        <strain evidence="2">20211129_DDA</strain>
        <tissue evidence="2">Liver</tissue>
    </source>
</reference>
<evidence type="ECO:0000313" key="2">
    <source>
        <dbReference type="EMBL" id="KAJ1124554.1"/>
    </source>
</evidence>
<dbReference type="EMBL" id="JANPWB010000011">
    <property type="protein sequence ID" value="KAJ1124554.1"/>
    <property type="molecule type" value="Genomic_DNA"/>
</dbReference>
<organism evidence="2 3">
    <name type="scientific">Pleurodeles waltl</name>
    <name type="common">Iberian ribbed newt</name>
    <dbReference type="NCBI Taxonomy" id="8319"/>
    <lineage>
        <taxon>Eukaryota</taxon>
        <taxon>Metazoa</taxon>
        <taxon>Chordata</taxon>
        <taxon>Craniata</taxon>
        <taxon>Vertebrata</taxon>
        <taxon>Euteleostomi</taxon>
        <taxon>Amphibia</taxon>
        <taxon>Batrachia</taxon>
        <taxon>Caudata</taxon>
        <taxon>Salamandroidea</taxon>
        <taxon>Salamandridae</taxon>
        <taxon>Pleurodelinae</taxon>
        <taxon>Pleurodeles</taxon>
    </lineage>
</organism>
<evidence type="ECO:0000313" key="3">
    <source>
        <dbReference type="Proteomes" id="UP001066276"/>
    </source>
</evidence>
<name>A0AAV7PBP2_PLEWA</name>
<evidence type="ECO:0000256" key="1">
    <source>
        <dbReference type="SAM" id="MobiDB-lite"/>
    </source>
</evidence>
<proteinExistence type="predicted"/>
<dbReference type="Proteomes" id="UP001066276">
    <property type="component" value="Chromosome 7"/>
</dbReference>
<gene>
    <name evidence="2" type="ORF">NDU88_003005</name>
</gene>
<dbReference type="AlphaFoldDB" id="A0AAV7PBP2"/>
<keyword evidence="3" id="KW-1185">Reference proteome</keyword>
<sequence>MVVSYLQGTFFWSFHGVSIDGGPPKEFLLSTSLLATVRCRAGGPVLCALLCAAPPGAPPSHRQDPASSEGTSRLFSALRSPPPPGERKAPRLQPATCPVRLVGSLPYGAPHLFPRAARRSGRGRVPPLDALLCPWSSAEPPPGPSVFRGDISGRAPLLGAPVSPPCSAHQVRRKGISDLLRSGATMEFLFPFHPQREGGPWRQRYRRPQPATVPVRLVDSLPYGTLLTFPGTARCSGRSRAPTTRCSAPSPRAVRYPRLFRAPRMVGVQSRAAAAPCGPRYPGVFIRGRPCWMRPSRLGVYLFPGRLGTIFGCFNLLQGTVGCLKSLPTP</sequence>
<comment type="caution">
    <text evidence="2">The sequence shown here is derived from an EMBL/GenBank/DDBJ whole genome shotgun (WGS) entry which is preliminary data.</text>
</comment>